<dbReference type="Proteomes" id="UP000482960">
    <property type="component" value="Unassembled WGS sequence"/>
</dbReference>
<evidence type="ECO:0000313" key="3">
    <source>
        <dbReference type="EMBL" id="GFJ91058.1"/>
    </source>
</evidence>
<keyword evidence="2" id="KW-0472">Membrane</keyword>
<dbReference type="InterPro" id="IPR021235">
    <property type="entry name" value="DUF2637"/>
</dbReference>
<name>A0A6V8L7U2_9ACTN</name>
<evidence type="ECO:0008006" key="5">
    <source>
        <dbReference type="Google" id="ProtNLM"/>
    </source>
</evidence>
<organism evidence="3 4">
    <name type="scientific">Phytohabitans rumicis</name>
    <dbReference type="NCBI Taxonomy" id="1076125"/>
    <lineage>
        <taxon>Bacteria</taxon>
        <taxon>Bacillati</taxon>
        <taxon>Actinomycetota</taxon>
        <taxon>Actinomycetes</taxon>
        <taxon>Micromonosporales</taxon>
        <taxon>Micromonosporaceae</taxon>
    </lineage>
</organism>
<dbReference type="Pfam" id="PF10935">
    <property type="entry name" value="DUF2637"/>
    <property type="match status" value="1"/>
</dbReference>
<protein>
    <recommendedName>
        <fullName evidence="5">DUF2637 domain-containing protein</fullName>
    </recommendedName>
</protein>
<gene>
    <name evidence="3" type="ORF">Prum_047000</name>
</gene>
<dbReference type="AlphaFoldDB" id="A0A6V8L7U2"/>
<feature type="compositionally biased region" description="Basic and acidic residues" evidence="1">
    <location>
        <begin position="151"/>
        <end position="162"/>
    </location>
</feature>
<evidence type="ECO:0000313" key="4">
    <source>
        <dbReference type="Proteomes" id="UP000482960"/>
    </source>
</evidence>
<feature type="transmembrane region" description="Helical" evidence="2">
    <location>
        <begin position="96"/>
        <end position="118"/>
    </location>
</feature>
<feature type="region of interest" description="Disordered" evidence="1">
    <location>
        <begin position="133"/>
        <end position="162"/>
    </location>
</feature>
<reference evidence="3 4" key="2">
    <citation type="submission" date="2020-03" db="EMBL/GenBank/DDBJ databases">
        <authorList>
            <person name="Ichikawa N."/>
            <person name="Kimura A."/>
            <person name="Kitahashi Y."/>
            <person name="Uohara A."/>
        </authorList>
    </citation>
    <scope>NUCLEOTIDE SEQUENCE [LARGE SCALE GENOMIC DNA]</scope>
    <source>
        <strain evidence="3 4">NBRC 108638</strain>
    </source>
</reference>
<keyword evidence="2" id="KW-0812">Transmembrane</keyword>
<feature type="region of interest" description="Disordered" evidence="1">
    <location>
        <begin position="215"/>
        <end position="240"/>
    </location>
</feature>
<sequence>MLGGAVSIAANVAHAQVPPKDALPGWAPEPGALVSAVFWPLLLLVAVEMFARISWPSGWRWLLLRVGGLLPVAVIAAVVSYRHLSGLLTFYGEDAVTATLGPLAVDGLMVMATGALVAGRAVRVMRAPVAPAGAPTPNLDGRSTHRARTHAGRDRTAADTGTAKRTDAALLAVLETVRRDRDGTVPVRRAAKALGTGPDRARRLLADAGLLKGPATVDTPTDGDAVAPAVDAVTPDGGVR</sequence>
<evidence type="ECO:0000256" key="1">
    <source>
        <dbReference type="SAM" id="MobiDB-lite"/>
    </source>
</evidence>
<comment type="caution">
    <text evidence="3">The sequence shown here is derived from an EMBL/GenBank/DDBJ whole genome shotgun (WGS) entry which is preliminary data.</text>
</comment>
<feature type="compositionally biased region" description="Low complexity" evidence="1">
    <location>
        <begin position="220"/>
        <end position="240"/>
    </location>
</feature>
<proteinExistence type="predicted"/>
<reference evidence="3 4" key="1">
    <citation type="submission" date="2020-03" db="EMBL/GenBank/DDBJ databases">
        <title>Whole genome shotgun sequence of Phytohabitans rumicis NBRC 108638.</title>
        <authorList>
            <person name="Komaki H."/>
            <person name="Tamura T."/>
        </authorList>
    </citation>
    <scope>NUCLEOTIDE SEQUENCE [LARGE SCALE GENOMIC DNA]</scope>
    <source>
        <strain evidence="3 4">NBRC 108638</strain>
    </source>
</reference>
<accession>A0A6V8L7U2</accession>
<dbReference type="RefSeq" id="WP_173078251.1">
    <property type="nucleotide sequence ID" value="NZ_BLPG01000001.1"/>
</dbReference>
<feature type="transmembrane region" description="Helical" evidence="2">
    <location>
        <begin position="62"/>
        <end position="84"/>
    </location>
</feature>
<feature type="transmembrane region" description="Helical" evidence="2">
    <location>
        <begin position="31"/>
        <end position="50"/>
    </location>
</feature>
<keyword evidence="2" id="KW-1133">Transmembrane helix</keyword>
<dbReference type="EMBL" id="BLPG01000001">
    <property type="protein sequence ID" value="GFJ91058.1"/>
    <property type="molecule type" value="Genomic_DNA"/>
</dbReference>
<evidence type="ECO:0000256" key="2">
    <source>
        <dbReference type="SAM" id="Phobius"/>
    </source>
</evidence>
<keyword evidence="4" id="KW-1185">Reference proteome</keyword>